<proteinExistence type="predicted"/>
<dbReference type="Proteomes" id="UP000654913">
    <property type="component" value="Chromosome 5"/>
</dbReference>
<reference evidence="1" key="2">
    <citation type="submission" date="2021-02" db="EMBL/GenBank/DDBJ databases">
        <title>Aspergillus puulaauensis MK2 genome sequence.</title>
        <authorList>
            <person name="Futagami T."/>
            <person name="Mori K."/>
            <person name="Kadooka C."/>
            <person name="Tanaka T."/>
        </authorList>
    </citation>
    <scope>NUCLEOTIDE SEQUENCE</scope>
    <source>
        <strain evidence="1">MK2</strain>
    </source>
</reference>
<reference evidence="1" key="1">
    <citation type="submission" date="2021-01" db="EMBL/GenBank/DDBJ databases">
        <authorList>
            <consortium name="Aspergillus puulaauensis MK2 genome sequencing consortium"/>
            <person name="Kazuki M."/>
            <person name="Futagami T."/>
        </authorList>
    </citation>
    <scope>NUCLEOTIDE SEQUENCE</scope>
    <source>
        <strain evidence="1">MK2</strain>
    </source>
</reference>
<accession>A0A7R7XQV7</accession>
<evidence type="ECO:0000313" key="1">
    <source>
        <dbReference type="EMBL" id="BCS26047.1"/>
    </source>
</evidence>
<dbReference type="EMBL" id="AP024447">
    <property type="protein sequence ID" value="BCS26047.1"/>
    <property type="molecule type" value="Genomic_DNA"/>
</dbReference>
<dbReference type="RefSeq" id="XP_041558241.1">
    <property type="nucleotide sequence ID" value="XM_041705790.1"/>
</dbReference>
<keyword evidence="2" id="KW-1185">Reference proteome</keyword>
<name>A0A7R7XQV7_9EURO</name>
<dbReference type="AlphaFoldDB" id="A0A7R7XQV7"/>
<dbReference type="OrthoDB" id="1720422at2759"/>
<evidence type="ECO:0000313" key="2">
    <source>
        <dbReference type="Proteomes" id="UP000654913"/>
    </source>
</evidence>
<dbReference type="KEGG" id="apuu:APUU_50758S"/>
<gene>
    <name evidence="1" type="ORF">APUU_50758S</name>
</gene>
<organism evidence="1 2">
    <name type="scientific">Aspergillus puulaauensis</name>
    <dbReference type="NCBI Taxonomy" id="1220207"/>
    <lineage>
        <taxon>Eukaryota</taxon>
        <taxon>Fungi</taxon>
        <taxon>Dikarya</taxon>
        <taxon>Ascomycota</taxon>
        <taxon>Pezizomycotina</taxon>
        <taxon>Eurotiomycetes</taxon>
        <taxon>Eurotiomycetidae</taxon>
        <taxon>Eurotiales</taxon>
        <taxon>Aspergillaceae</taxon>
        <taxon>Aspergillus</taxon>
    </lineage>
</organism>
<dbReference type="GeneID" id="64976052"/>
<protein>
    <submittedName>
        <fullName evidence="1">Uncharacterized protein</fullName>
    </submittedName>
</protein>
<sequence length="425" mass="48203">MLDQLPLEILHMVAHAVNCSTDLSKLSRANKHLHQSLVPLLYETAVIKTNEEFLDQLELTPVKTWFRQDGSKTIFNTLEFAKHLKLVAPIEEKLQKRCYYGDVYIEHPRTPKHWTANLESHYFGMEDLVSNFQNLLFHLPEQSLRSFSYVGFVSSSVAGTDDRSWHLGCCVPSSILGIDGWLPSKHSEIRTLSLITDGTCYSQEPEEAGILKLTQIRSFSWKGFEEHDIHQHHMIRQCLALNSAHLESLELEPTVKVDGAVEIDQLLNIQSDFLDVELDGHTAPVAHPDECSLLAETSPTKLVVLRHLSLFNILLGSYEELMSAINLHQLQSLKLLVCVYGSNILSGMSSSGKRINLRSFEWVSGDILEIYRGVRHISEFLKSFEGLEELYLSTSPSALSLNDIISQHRATMKRLVFHMRGLNET</sequence>